<evidence type="ECO:0000313" key="2">
    <source>
        <dbReference type="Proteomes" id="UP000813444"/>
    </source>
</evidence>
<dbReference type="InterPro" id="IPR011044">
    <property type="entry name" value="Quino_amine_DH_bsu"/>
</dbReference>
<dbReference type="AlphaFoldDB" id="A0A8K0T2C2"/>
<proteinExistence type="predicted"/>
<evidence type="ECO:0000313" key="1">
    <source>
        <dbReference type="EMBL" id="KAH7325745.1"/>
    </source>
</evidence>
<protein>
    <submittedName>
        <fullName evidence="1">Uncharacterized protein</fullName>
    </submittedName>
</protein>
<reference evidence="1" key="1">
    <citation type="journal article" date="2021" name="Nat. Commun.">
        <title>Genetic determinants of endophytism in the Arabidopsis root mycobiome.</title>
        <authorList>
            <person name="Mesny F."/>
            <person name="Miyauchi S."/>
            <person name="Thiergart T."/>
            <person name="Pickel B."/>
            <person name="Atanasova L."/>
            <person name="Karlsson M."/>
            <person name="Huettel B."/>
            <person name="Barry K.W."/>
            <person name="Haridas S."/>
            <person name="Chen C."/>
            <person name="Bauer D."/>
            <person name="Andreopoulos W."/>
            <person name="Pangilinan J."/>
            <person name="LaButti K."/>
            <person name="Riley R."/>
            <person name="Lipzen A."/>
            <person name="Clum A."/>
            <person name="Drula E."/>
            <person name="Henrissat B."/>
            <person name="Kohler A."/>
            <person name="Grigoriev I.V."/>
            <person name="Martin F.M."/>
            <person name="Hacquard S."/>
        </authorList>
    </citation>
    <scope>NUCLEOTIDE SEQUENCE</scope>
    <source>
        <strain evidence="1">MPI-CAGE-CH-0235</strain>
    </source>
</reference>
<accession>A0A8K0T2C2</accession>
<dbReference type="OrthoDB" id="71437at2759"/>
<dbReference type="EMBL" id="JAGPNK010000002">
    <property type="protein sequence ID" value="KAH7325745.1"/>
    <property type="molecule type" value="Genomic_DNA"/>
</dbReference>
<comment type="caution">
    <text evidence="1">The sequence shown here is derived from an EMBL/GenBank/DDBJ whole genome shotgun (WGS) entry which is preliminary data.</text>
</comment>
<sequence>MALSSYASEIGLSLSHDVAASHGTLSSCLLSTEEPLNVTYYQNVSLVPSPMPPSHAESDGELIVELFQNLGLTTVWKSIANITIEGDSFEPEGMVRLSDDRYVVSSGQWTEPTQRYGKIINGTDRTPGKGFAHLVVYDGEGKRIADATITKEGDDEYHNGGIDYDGKVIWGAIGQYRPNTTGYAYKADPATLSPQQVMHYSDHLGGIIHDTWNNSITCLNWGARNASTWDLDGVPCGAGKKPRTVVRNPTYFIDYQDCKWLGYSNYYAGRSVMLCSGLATIGGYRLGGVALVDAATMTPLAEVPVALESALGARMTQNPMDVAVVDRKLRFYWMPDHHNSTLYIYEAQPDSPFQYGGG</sequence>
<gene>
    <name evidence="1" type="ORF">B0I35DRAFT_474485</name>
</gene>
<name>A0A8K0T2C2_9HYPO</name>
<organism evidence="1 2">
    <name type="scientific">Stachybotrys elegans</name>
    <dbReference type="NCBI Taxonomy" id="80388"/>
    <lineage>
        <taxon>Eukaryota</taxon>
        <taxon>Fungi</taxon>
        <taxon>Dikarya</taxon>
        <taxon>Ascomycota</taxon>
        <taxon>Pezizomycotina</taxon>
        <taxon>Sordariomycetes</taxon>
        <taxon>Hypocreomycetidae</taxon>
        <taxon>Hypocreales</taxon>
        <taxon>Stachybotryaceae</taxon>
        <taxon>Stachybotrys</taxon>
    </lineage>
</organism>
<dbReference type="InterPro" id="IPR046312">
    <property type="entry name" value="DUF6454"/>
</dbReference>
<dbReference type="Pfam" id="PF20055">
    <property type="entry name" value="DUF6454"/>
    <property type="match status" value="1"/>
</dbReference>
<dbReference type="Proteomes" id="UP000813444">
    <property type="component" value="Unassembled WGS sequence"/>
</dbReference>
<dbReference type="SUPFAM" id="SSF50969">
    <property type="entry name" value="YVTN repeat-like/Quinoprotein amine dehydrogenase"/>
    <property type="match status" value="1"/>
</dbReference>
<keyword evidence="2" id="KW-1185">Reference proteome</keyword>